<evidence type="ECO:0008006" key="3">
    <source>
        <dbReference type="Google" id="ProtNLM"/>
    </source>
</evidence>
<reference evidence="1 2" key="1">
    <citation type="submission" date="2022-03" db="EMBL/GenBank/DDBJ databases">
        <authorList>
            <person name="Brunel B."/>
        </authorList>
    </citation>
    <scope>NUCLEOTIDE SEQUENCE [LARGE SCALE GENOMIC DNA]</scope>
    <source>
        <strain evidence="1">STM5069sample</strain>
    </source>
</reference>
<proteinExistence type="predicted"/>
<evidence type="ECO:0000313" key="1">
    <source>
        <dbReference type="EMBL" id="CAH2402687.1"/>
    </source>
</evidence>
<dbReference type="Proteomes" id="UP001153050">
    <property type="component" value="Unassembled WGS sequence"/>
</dbReference>
<comment type="caution">
    <text evidence="1">The sequence shown here is derived from an EMBL/GenBank/DDBJ whole genome shotgun (WGS) entry which is preliminary data.</text>
</comment>
<sequence>MRSGIPWPSLDSGQLALDDDTFRSMAKAYPAVSPLRELRHALSEMRLNNIPVGSDGRNRTLISPFSSRTGRNQPSNSRFLFGTATWLRGLIKPTDGMAIAYLDFSSQEIAIAAALSGDEPCGALTAIPICNSQLMPDWRLPARIRPRTATYVGSARRSCSMCCTEWASTDWPPAPA</sequence>
<dbReference type="SUPFAM" id="SSF56672">
    <property type="entry name" value="DNA/RNA polymerases"/>
    <property type="match status" value="1"/>
</dbReference>
<name>A0ABM9E0U9_9HYPH</name>
<accession>A0ABM9E0U9</accession>
<dbReference type="InterPro" id="IPR043502">
    <property type="entry name" value="DNA/RNA_pol_sf"/>
</dbReference>
<protein>
    <recommendedName>
        <fullName evidence="3">DNA-directed DNA polymerase family A palm domain-containing protein</fullName>
    </recommendedName>
</protein>
<evidence type="ECO:0000313" key="2">
    <source>
        <dbReference type="Proteomes" id="UP001153050"/>
    </source>
</evidence>
<organism evidence="1 2">
    <name type="scientific">Mesorhizobium escarrei</name>
    <dbReference type="NCBI Taxonomy" id="666018"/>
    <lineage>
        <taxon>Bacteria</taxon>
        <taxon>Pseudomonadati</taxon>
        <taxon>Pseudomonadota</taxon>
        <taxon>Alphaproteobacteria</taxon>
        <taxon>Hyphomicrobiales</taxon>
        <taxon>Phyllobacteriaceae</taxon>
        <taxon>Mesorhizobium</taxon>
    </lineage>
</organism>
<keyword evidence="2" id="KW-1185">Reference proteome</keyword>
<gene>
    <name evidence="1" type="ORF">MES5069_350002</name>
</gene>
<dbReference type="EMBL" id="CAKXZT010000130">
    <property type="protein sequence ID" value="CAH2402687.1"/>
    <property type="molecule type" value="Genomic_DNA"/>
</dbReference>